<name>A0A7J8N0S7_9ROSI</name>
<evidence type="ECO:0000313" key="2">
    <source>
        <dbReference type="Proteomes" id="UP000593572"/>
    </source>
</evidence>
<reference evidence="1 2" key="1">
    <citation type="journal article" date="2019" name="Genome Biol. Evol.">
        <title>Insights into the evolution of the New World diploid cottons (Gossypium, subgenus Houzingenia) based on genome sequencing.</title>
        <authorList>
            <person name="Grover C.E."/>
            <person name="Arick M.A. 2nd"/>
            <person name="Thrash A."/>
            <person name="Conover J.L."/>
            <person name="Sanders W.S."/>
            <person name="Peterson D.G."/>
            <person name="Frelichowski J.E."/>
            <person name="Scheffler J.A."/>
            <person name="Scheffler B.E."/>
            <person name="Wendel J.F."/>
        </authorList>
    </citation>
    <scope>NUCLEOTIDE SEQUENCE [LARGE SCALE GENOMIC DNA]</scope>
    <source>
        <strain evidence="1">157</strain>
        <tissue evidence="1">Leaf</tissue>
    </source>
</reference>
<protein>
    <submittedName>
        <fullName evidence="1">Uncharacterized protein</fullName>
    </submittedName>
</protein>
<organism evidence="1 2">
    <name type="scientific">Gossypium lobatum</name>
    <dbReference type="NCBI Taxonomy" id="34289"/>
    <lineage>
        <taxon>Eukaryota</taxon>
        <taxon>Viridiplantae</taxon>
        <taxon>Streptophyta</taxon>
        <taxon>Embryophyta</taxon>
        <taxon>Tracheophyta</taxon>
        <taxon>Spermatophyta</taxon>
        <taxon>Magnoliopsida</taxon>
        <taxon>eudicotyledons</taxon>
        <taxon>Gunneridae</taxon>
        <taxon>Pentapetalae</taxon>
        <taxon>rosids</taxon>
        <taxon>malvids</taxon>
        <taxon>Malvales</taxon>
        <taxon>Malvaceae</taxon>
        <taxon>Malvoideae</taxon>
        <taxon>Gossypium</taxon>
    </lineage>
</organism>
<sequence length="24" mass="2840">MLVGYMNRFMDALRTPKIDKPITE</sequence>
<dbReference type="Proteomes" id="UP000593572">
    <property type="component" value="Unassembled WGS sequence"/>
</dbReference>
<dbReference type="AlphaFoldDB" id="A0A7J8N0S7"/>
<dbReference type="EMBL" id="JABEZX010000011">
    <property type="protein sequence ID" value="MBA0570597.1"/>
    <property type="molecule type" value="Genomic_DNA"/>
</dbReference>
<comment type="caution">
    <text evidence="1">The sequence shown here is derived from an EMBL/GenBank/DDBJ whole genome shotgun (WGS) entry which is preliminary data.</text>
</comment>
<evidence type="ECO:0000313" key="1">
    <source>
        <dbReference type="EMBL" id="MBA0570597.1"/>
    </source>
</evidence>
<proteinExistence type="predicted"/>
<keyword evidence="2" id="KW-1185">Reference proteome</keyword>
<accession>A0A7J8N0S7</accession>
<gene>
    <name evidence="1" type="ORF">Golob_004226</name>
</gene>